<protein>
    <submittedName>
        <fullName evidence="1">Uncharacterized protein</fullName>
    </submittedName>
</protein>
<reference evidence="1" key="1">
    <citation type="submission" date="2023-07" db="EMBL/GenBank/DDBJ databases">
        <title>Chromosome-level Genome Assembly of Striped Snakehead (Channa striata).</title>
        <authorList>
            <person name="Liu H."/>
        </authorList>
    </citation>
    <scope>NUCLEOTIDE SEQUENCE</scope>
    <source>
        <strain evidence="1">Gz</strain>
        <tissue evidence="1">Muscle</tissue>
    </source>
</reference>
<evidence type="ECO:0000313" key="1">
    <source>
        <dbReference type="EMBL" id="KAK2830052.1"/>
    </source>
</evidence>
<organism evidence="1 2">
    <name type="scientific">Channa striata</name>
    <name type="common">Snakehead murrel</name>
    <name type="synonym">Ophicephalus striatus</name>
    <dbReference type="NCBI Taxonomy" id="64152"/>
    <lineage>
        <taxon>Eukaryota</taxon>
        <taxon>Metazoa</taxon>
        <taxon>Chordata</taxon>
        <taxon>Craniata</taxon>
        <taxon>Vertebrata</taxon>
        <taxon>Euteleostomi</taxon>
        <taxon>Actinopterygii</taxon>
        <taxon>Neopterygii</taxon>
        <taxon>Teleostei</taxon>
        <taxon>Neoteleostei</taxon>
        <taxon>Acanthomorphata</taxon>
        <taxon>Anabantaria</taxon>
        <taxon>Anabantiformes</taxon>
        <taxon>Channoidei</taxon>
        <taxon>Channidae</taxon>
        <taxon>Channa</taxon>
    </lineage>
</organism>
<evidence type="ECO:0000313" key="2">
    <source>
        <dbReference type="Proteomes" id="UP001187415"/>
    </source>
</evidence>
<dbReference type="AlphaFoldDB" id="A0AA88M6D7"/>
<gene>
    <name evidence="1" type="ORF">Q5P01_017983</name>
</gene>
<comment type="caution">
    <text evidence="1">The sequence shown here is derived from an EMBL/GenBank/DDBJ whole genome shotgun (WGS) entry which is preliminary data.</text>
</comment>
<dbReference type="EMBL" id="JAUPFM010000014">
    <property type="protein sequence ID" value="KAK2830052.1"/>
    <property type="molecule type" value="Genomic_DNA"/>
</dbReference>
<name>A0AA88M6D7_CHASR</name>
<sequence length="83" mass="9214">MATAPLLLESASCDLTQPVEPWPQRREVKLSILQLSLHSSFLVIHNQRTAPPATRSSCQQDKKKLCSAKSTDYQCVTARQSTS</sequence>
<keyword evidence="2" id="KW-1185">Reference proteome</keyword>
<dbReference type="Proteomes" id="UP001187415">
    <property type="component" value="Unassembled WGS sequence"/>
</dbReference>
<proteinExistence type="predicted"/>
<accession>A0AA88M6D7</accession>